<feature type="compositionally biased region" description="Pro residues" evidence="2">
    <location>
        <begin position="407"/>
        <end position="417"/>
    </location>
</feature>
<feature type="compositionally biased region" description="Low complexity" evidence="2">
    <location>
        <begin position="535"/>
        <end position="558"/>
    </location>
</feature>
<feature type="compositionally biased region" description="Acidic residues" evidence="2">
    <location>
        <begin position="518"/>
        <end position="531"/>
    </location>
</feature>
<dbReference type="AlphaFoldDB" id="A0AAI8Z748"/>
<feature type="compositionally biased region" description="Low complexity" evidence="2">
    <location>
        <begin position="42"/>
        <end position="54"/>
    </location>
</feature>
<dbReference type="EMBL" id="CAVMBE010000091">
    <property type="protein sequence ID" value="CAK4033687.1"/>
    <property type="molecule type" value="Genomic_DNA"/>
</dbReference>
<organism evidence="3 4">
    <name type="scientific">Lecanosticta acicola</name>
    <dbReference type="NCBI Taxonomy" id="111012"/>
    <lineage>
        <taxon>Eukaryota</taxon>
        <taxon>Fungi</taxon>
        <taxon>Dikarya</taxon>
        <taxon>Ascomycota</taxon>
        <taxon>Pezizomycotina</taxon>
        <taxon>Dothideomycetes</taxon>
        <taxon>Dothideomycetidae</taxon>
        <taxon>Mycosphaerellales</taxon>
        <taxon>Mycosphaerellaceae</taxon>
        <taxon>Lecanosticta</taxon>
    </lineage>
</organism>
<feature type="compositionally biased region" description="Gly residues" evidence="2">
    <location>
        <begin position="667"/>
        <end position="676"/>
    </location>
</feature>
<feature type="compositionally biased region" description="Polar residues" evidence="2">
    <location>
        <begin position="55"/>
        <end position="66"/>
    </location>
</feature>
<feature type="compositionally biased region" description="Polar residues" evidence="2">
    <location>
        <begin position="1"/>
        <end position="17"/>
    </location>
</feature>
<evidence type="ECO:0000256" key="1">
    <source>
        <dbReference type="SAM" id="Coils"/>
    </source>
</evidence>
<feature type="region of interest" description="Disordered" evidence="2">
    <location>
        <begin position="651"/>
        <end position="706"/>
    </location>
</feature>
<feature type="region of interest" description="Disordered" evidence="2">
    <location>
        <begin position="1"/>
        <end position="66"/>
    </location>
</feature>
<feature type="compositionally biased region" description="Polar residues" evidence="2">
    <location>
        <begin position="200"/>
        <end position="212"/>
    </location>
</feature>
<name>A0AAI8Z748_9PEZI</name>
<accession>A0AAI8Z748</accession>
<feature type="region of interest" description="Disordered" evidence="2">
    <location>
        <begin position="167"/>
        <end position="262"/>
    </location>
</feature>
<feature type="compositionally biased region" description="Pro residues" evidence="2">
    <location>
        <begin position="362"/>
        <end position="371"/>
    </location>
</feature>
<feature type="coiled-coil region" evidence="1">
    <location>
        <begin position="68"/>
        <end position="152"/>
    </location>
</feature>
<feature type="compositionally biased region" description="Acidic residues" evidence="2">
    <location>
        <begin position="687"/>
        <end position="697"/>
    </location>
</feature>
<keyword evidence="4" id="KW-1185">Reference proteome</keyword>
<evidence type="ECO:0000256" key="2">
    <source>
        <dbReference type="SAM" id="MobiDB-lite"/>
    </source>
</evidence>
<feature type="compositionally biased region" description="Basic residues" evidence="2">
    <location>
        <begin position="594"/>
        <end position="610"/>
    </location>
</feature>
<sequence>MSSHRAPSESENISPSSGRRAALTNISNSSASRRKYVDHLEQQLADAQEQLSAAVSPSHQRTQSSTRMRYLNAEARRLQEEVAAWERKYEDRIREEMDRHFRFEEELRAKIRSLESEAEGAKFKVTELEMLLEEREENLGVAETANRSLEKRLELLGELLASSTSRIDLHADTPGRRSSRASRPGSTMMMVQPRFPTAGSLATSPVRTQPGSPRSPRRASVRFSPGLAPISPVHLSFSPEVASSPGEADEEGEDSEGSISLSSVIHAPNCATRRPMRRMRRFGAGSVRPKPLILPSTSHCEQIAIPAGRNLMEELEAVRTVSDGSLLMDGDSVPSSDPVVAREAAPSSDPVQPGSPMHHGDPIPPIDPIPPVDAISSPDQPPRSEASRHPGQSGQLQPDQQLILHTTPPPPPPPPPIASRTTTTTHSAAELSFVNSIFSPPRTVLPSISITRPPARPRLWFTENCVELARRLIRIAQSRLRIPRSLLTVRWWLVGILFGPMARKQRKSGLLRRGSRGEDDDDDGDDDDDDLAYGSHSPSSFPSSSLVSRTPDSPSSSAGGVGSGTRRMVVSGTGKKRKTLLEESRSSSPSPSPPHHHPHHSPGHPTKSRCKHSPILWLKFSMTLAIAVGVAFKDGPSSLLKEAVCSCRKRQKQLKQKKKQTRMYLGQGQGQGGGGANWRDARRDDYDDHDDGGDGDGDGVGRGLGG</sequence>
<feature type="compositionally biased region" description="Acidic residues" evidence="2">
    <location>
        <begin position="247"/>
        <end position="256"/>
    </location>
</feature>
<gene>
    <name evidence="3" type="ORF">LECACI_7A008845</name>
</gene>
<keyword evidence="1" id="KW-0175">Coiled coil</keyword>
<evidence type="ECO:0000313" key="4">
    <source>
        <dbReference type="Proteomes" id="UP001296104"/>
    </source>
</evidence>
<reference evidence="3" key="1">
    <citation type="submission" date="2023-11" db="EMBL/GenBank/DDBJ databases">
        <authorList>
            <person name="Alioto T."/>
            <person name="Alioto T."/>
            <person name="Gomez Garrido J."/>
        </authorList>
    </citation>
    <scope>NUCLEOTIDE SEQUENCE</scope>
</reference>
<proteinExistence type="predicted"/>
<evidence type="ECO:0000313" key="3">
    <source>
        <dbReference type="EMBL" id="CAK4033687.1"/>
    </source>
</evidence>
<feature type="compositionally biased region" description="Basic residues" evidence="2">
    <location>
        <begin position="651"/>
        <end position="661"/>
    </location>
</feature>
<feature type="compositionally biased region" description="Polar residues" evidence="2">
    <location>
        <begin position="390"/>
        <end position="404"/>
    </location>
</feature>
<feature type="region of interest" description="Disordered" evidence="2">
    <location>
        <begin position="323"/>
        <end position="426"/>
    </location>
</feature>
<dbReference type="Proteomes" id="UP001296104">
    <property type="component" value="Unassembled WGS sequence"/>
</dbReference>
<comment type="caution">
    <text evidence="3">The sequence shown here is derived from an EMBL/GenBank/DDBJ whole genome shotgun (WGS) entry which is preliminary data.</text>
</comment>
<protein>
    <recommendedName>
        <fullName evidence="5">NUDE domain-containing protein</fullName>
    </recommendedName>
</protein>
<evidence type="ECO:0008006" key="5">
    <source>
        <dbReference type="Google" id="ProtNLM"/>
    </source>
</evidence>
<feature type="compositionally biased region" description="Basic residues" evidence="2">
    <location>
        <begin position="505"/>
        <end position="514"/>
    </location>
</feature>
<feature type="region of interest" description="Disordered" evidence="2">
    <location>
        <begin position="505"/>
        <end position="610"/>
    </location>
</feature>